<keyword evidence="3" id="KW-0645">Protease</keyword>
<dbReference type="AlphaFoldDB" id="A0A4S2GYE9"/>
<keyword evidence="7" id="KW-0482">Metalloprotease</keyword>
<keyword evidence="12" id="KW-1185">Reference proteome</keyword>
<gene>
    <name evidence="11" type="ORF">E5163_09680</name>
</gene>
<dbReference type="Pfam" id="PF01431">
    <property type="entry name" value="Peptidase_M13"/>
    <property type="match status" value="1"/>
</dbReference>
<dbReference type="InterPro" id="IPR024079">
    <property type="entry name" value="MetalloPept_cat_dom_sf"/>
</dbReference>
<dbReference type="OrthoDB" id="9775677at2"/>
<keyword evidence="6" id="KW-0862">Zinc</keyword>
<keyword evidence="5" id="KW-0378">Hydrolase</keyword>
<name>A0A4S2GYE9_9PROT</name>
<dbReference type="GO" id="GO:0046872">
    <property type="term" value="F:metal ion binding"/>
    <property type="evidence" value="ECO:0007669"/>
    <property type="project" value="UniProtKB-KW"/>
</dbReference>
<accession>A0A4S2GYE9</accession>
<dbReference type="EMBL" id="SRXW01000003">
    <property type="protein sequence ID" value="TGY88103.1"/>
    <property type="molecule type" value="Genomic_DNA"/>
</dbReference>
<sequence length="693" mass="77057">MRHLLLSGAALIALAACGAPEPGNGTAGGTEQAATETAAAEPRFGTFGFDTAGMNAEIAPGDDFNRYANGGWLASTEIPADRSSYGMFTLLSLEAEDQVEAIITEAQAAAGEPGSNTQLVGDLYQSWMNADAIEAAGLEPVRPFLEEIAAIETLADAAALFNSVHHQSPYGFAVWADPANPDVNALRLFQGGLGMPNRDYYLSEDARFVEYRDAYRDYIVTIHELAGIEDAEAKADAILALETRIAEAHWTRERSREVTETYNPMSVADLAALAPSFHFEEGMDALGLDVEEVIVIQPSAIEATSQIFAETDIATIRDYMAFHFINDRTDWLPSAFDEASFDFFGRTLRGQEEQRPRNKRGVNLVGGALGHAVGQIYVERHFPPSSKAQMEGLVDNLITAFRGRLETLEWMDEETRTEALEKLSTFEPRIGYPEIWDEYDGLEISADDYFGNRIRMAEWAWNEQLEDLAEPVDPREWSWPPQIVNASYNPLQNQITFPAGILQAPFFDPDADPAINYGAIGAVIGHEIGHGFDDQGRRYDAEGRLRDWWTAETNERFIERSDGLVAQYNEFCPFEELCVNGRLALGENIGDLGGMQMAYTAYRNYVEANYEGGEAPVIDGFTGDQRFFLAWAQVWRIMYRDDALRAQLVNGPHSPGMYRINGVVRNIDAWYDAFGVTEEHALYIAPEDRVSIW</sequence>
<dbReference type="InterPro" id="IPR042089">
    <property type="entry name" value="Peptidase_M13_dom_2"/>
</dbReference>
<reference evidence="11 12" key="1">
    <citation type="journal article" date="2017" name="Int. J. Syst. Evol. Microbiol.">
        <title>Marinicauda algicola sp. nov., isolated from a marine red alga Rhodosorus marinus.</title>
        <authorList>
            <person name="Jeong S.E."/>
            <person name="Jeon S.H."/>
            <person name="Chun B.H."/>
            <person name="Kim D.W."/>
            <person name="Jeon C.O."/>
        </authorList>
    </citation>
    <scope>NUCLEOTIDE SEQUENCE [LARGE SCALE GENOMIC DNA]</scope>
    <source>
        <strain evidence="11 12">JCM 31718</strain>
    </source>
</reference>
<comment type="similarity">
    <text evidence="2">Belongs to the peptidase M13 family.</text>
</comment>
<feature type="signal peptide" evidence="8">
    <location>
        <begin position="1"/>
        <end position="18"/>
    </location>
</feature>
<evidence type="ECO:0000256" key="7">
    <source>
        <dbReference type="ARBA" id="ARBA00023049"/>
    </source>
</evidence>
<comment type="caution">
    <text evidence="11">The sequence shown here is derived from an EMBL/GenBank/DDBJ whole genome shotgun (WGS) entry which is preliminary data.</text>
</comment>
<protein>
    <submittedName>
        <fullName evidence="11">M13 family peptidase</fullName>
    </submittedName>
</protein>
<dbReference type="CDD" id="cd08662">
    <property type="entry name" value="M13"/>
    <property type="match status" value="1"/>
</dbReference>
<dbReference type="InterPro" id="IPR018497">
    <property type="entry name" value="Peptidase_M13_C"/>
</dbReference>
<dbReference type="RefSeq" id="WP_135995948.1">
    <property type="nucleotide sequence ID" value="NZ_CP071057.1"/>
</dbReference>
<feature type="domain" description="Peptidase M13 C-terminal" evidence="9">
    <location>
        <begin position="485"/>
        <end position="690"/>
    </location>
</feature>
<evidence type="ECO:0000313" key="11">
    <source>
        <dbReference type="EMBL" id="TGY88103.1"/>
    </source>
</evidence>
<dbReference type="Pfam" id="PF05649">
    <property type="entry name" value="Peptidase_M13_N"/>
    <property type="match status" value="1"/>
</dbReference>
<evidence type="ECO:0000256" key="6">
    <source>
        <dbReference type="ARBA" id="ARBA00022833"/>
    </source>
</evidence>
<evidence type="ECO:0000259" key="10">
    <source>
        <dbReference type="Pfam" id="PF05649"/>
    </source>
</evidence>
<evidence type="ECO:0000313" key="12">
    <source>
        <dbReference type="Proteomes" id="UP000308054"/>
    </source>
</evidence>
<dbReference type="GO" id="GO:0004222">
    <property type="term" value="F:metalloendopeptidase activity"/>
    <property type="evidence" value="ECO:0007669"/>
    <property type="project" value="InterPro"/>
</dbReference>
<dbReference type="Proteomes" id="UP000308054">
    <property type="component" value="Unassembled WGS sequence"/>
</dbReference>
<evidence type="ECO:0000256" key="1">
    <source>
        <dbReference type="ARBA" id="ARBA00001947"/>
    </source>
</evidence>
<dbReference type="PANTHER" id="PTHR11733:SF167">
    <property type="entry name" value="FI17812P1-RELATED"/>
    <property type="match status" value="1"/>
</dbReference>
<evidence type="ECO:0000256" key="3">
    <source>
        <dbReference type="ARBA" id="ARBA00022670"/>
    </source>
</evidence>
<proteinExistence type="inferred from homology"/>
<dbReference type="InterPro" id="IPR000718">
    <property type="entry name" value="Peptidase_M13"/>
</dbReference>
<evidence type="ECO:0000256" key="5">
    <source>
        <dbReference type="ARBA" id="ARBA00022801"/>
    </source>
</evidence>
<comment type="cofactor">
    <cofactor evidence="1">
        <name>Zn(2+)</name>
        <dbReference type="ChEBI" id="CHEBI:29105"/>
    </cofactor>
</comment>
<dbReference type="SUPFAM" id="SSF55486">
    <property type="entry name" value="Metalloproteases ('zincins'), catalytic domain"/>
    <property type="match status" value="1"/>
</dbReference>
<dbReference type="GO" id="GO:0016485">
    <property type="term" value="P:protein processing"/>
    <property type="evidence" value="ECO:0007669"/>
    <property type="project" value="TreeGrafter"/>
</dbReference>
<dbReference type="PRINTS" id="PR00786">
    <property type="entry name" value="NEPRILYSIN"/>
</dbReference>
<dbReference type="GO" id="GO:0005886">
    <property type="term" value="C:plasma membrane"/>
    <property type="evidence" value="ECO:0007669"/>
    <property type="project" value="TreeGrafter"/>
</dbReference>
<dbReference type="PROSITE" id="PS51257">
    <property type="entry name" value="PROKAR_LIPOPROTEIN"/>
    <property type="match status" value="1"/>
</dbReference>
<evidence type="ECO:0000256" key="2">
    <source>
        <dbReference type="ARBA" id="ARBA00007357"/>
    </source>
</evidence>
<evidence type="ECO:0000256" key="4">
    <source>
        <dbReference type="ARBA" id="ARBA00022723"/>
    </source>
</evidence>
<feature type="domain" description="Peptidase M13 N-terminal" evidence="10">
    <location>
        <begin position="60"/>
        <end position="433"/>
    </location>
</feature>
<evidence type="ECO:0000259" key="9">
    <source>
        <dbReference type="Pfam" id="PF01431"/>
    </source>
</evidence>
<keyword evidence="4" id="KW-0479">Metal-binding</keyword>
<keyword evidence="8" id="KW-0732">Signal</keyword>
<evidence type="ECO:0000256" key="8">
    <source>
        <dbReference type="SAM" id="SignalP"/>
    </source>
</evidence>
<feature type="chain" id="PRO_5020341197" evidence="8">
    <location>
        <begin position="19"/>
        <end position="693"/>
    </location>
</feature>
<dbReference type="PANTHER" id="PTHR11733">
    <property type="entry name" value="ZINC METALLOPROTEASE FAMILY M13 NEPRILYSIN-RELATED"/>
    <property type="match status" value="1"/>
</dbReference>
<dbReference type="InterPro" id="IPR008753">
    <property type="entry name" value="Peptidase_M13_N"/>
</dbReference>
<organism evidence="11 12">
    <name type="scientific">Marinicauda algicola</name>
    <dbReference type="NCBI Taxonomy" id="2029849"/>
    <lineage>
        <taxon>Bacteria</taxon>
        <taxon>Pseudomonadati</taxon>
        <taxon>Pseudomonadota</taxon>
        <taxon>Alphaproteobacteria</taxon>
        <taxon>Maricaulales</taxon>
        <taxon>Maricaulaceae</taxon>
        <taxon>Marinicauda</taxon>
    </lineage>
</organism>
<dbReference type="Gene3D" id="1.10.1380.10">
    <property type="entry name" value="Neutral endopeptidase , domain2"/>
    <property type="match status" value="1"/>
</dbReference>
<dbReference type="PROSITE" id="PS51885">
    <property type="entry name" value="NEPRILYSIN"/>
    <property type="match status" value="1"/>
</dbReference>
<dbReference type="Gene3D" id="3.40.390.10">
    <property type="entry name" value="Collagenase (Catalytic Domain)"/>
    <property type="match status" value="1"/>
</dbReference>